<dbReference type="SUPFAM" id="SSF57850">
    <property type="entry name" value="RING/U-box"/>
    <property type="match status" value="1"/>
</dbReference>
<dbReference type="FunFam" id="3.30.40.10:FF:000468">
    <property type="entry name" value="RING/U-box superfamily protein"/>
    <property type="match status" value="1"/>
</dbReference>
<protein>
    <recommendedName>
        <fullName evidence="3">RING-type E3 ubiquitin transferase</fullName>
        <ecNumber evidence="3">2.3.2.27</ecNumber>
    </recommendedName>
</protein>
<keyword evidence="8" id="KW-0833">Ubl conjugation pathway</keyword>
<evidence type="ECO:0000256" key="8">
    <source>
        <dbReference type="ARBA" id="ARBA00022786"/>
    </source>
</evidence>
<keyword evidence="7 12" id="KW-0863">Zinc-finger</keyword>
<comment type="subcellular location">
    <subcellularLocation>
        <location evidence="2">Membrane</location>
        <topology evidence="2">Multi-pass membrane protein</topology>
    </subcellularLocation>
</comment>
<name>A0AA38ZCW6_VITRO</name>
<organism evidence="14 15">
    <name type="scientific">Vitis rotundifolia</name>
    <name type="common">Muscadine grape</name>
    <dbReference type="NCBI Taxonomy" id="103349"/>
    <lineage>
        <taxon>Eukaryota</taxon>
        <taxon>Viridiplantae</taxon>
        <taxon>Streptophyta</taxon>
        <taxon>Embryophyta</taxon>
        <taxon>Tracheophyta</taxon>
        <taxon>Spermatophyta</taxon>
        <taxon>Magnoliopsida</taxon>
        <taxon>eudicotyledons</taxon>
        <taxon>Gunneridae</taxon>
        <taxon>Pentapetalae</taxon>
        <taxon>rosids</taxon>
        <taxon>Vitales</taxon>
        <taxon>Vitaceae</taxon>
        <taxon>Viteae</taxon>
        <taxon>Vitis</taxon>
    </lineage>
</organism>
<evidence type="ECO:0000256" key="5">
    <source>
        <dbReference type="ARBA" id="ARBA00022692"/>
    </source>
</evidence>
<dbReference type="GO" id="GO:0000325">
    <property type="term" value="C:plant-type vacuole"/>
    <property type="evidence" value="ECO:0007669"/>
    <property type="project" value="TreeGrafter"/>
</dbReference>
<gene>
    <name evidence="14" type="ORF">PVL29_015111</name>
</gene>
<dbReference type="GO" id="GO:0016020">
    <property type="term" value="C:membrane"/>
    <property type="evidence" value="ECO:0007669"/>
    <property type="project" value="UniProtKB-SubCell"/>
</dbReference>
<sequence length="224" mass="26272">MSRSTNSLTRMLGNQQTRPDYSARLPWYLSHEATSDANYLVHDPWSPLEERLLLSLAGFPRQSPPLQILVLDDEIARELNPRVREPPTAFAGPWTRQASTYQEQSKLTQDEQKVALQKLKKEIYNPMPKIISRRLSLFYQDNDRYHVSEKREEHEDLKRCAICLEDFEPREQVLLTPCNHMFHEDCIVPWVRNHGRCPVCRFAICDRMKQSTAPSNTNMPVIYF</sequence>
<dbReference type="Gene3D" id="3.30.40.10">
    <property type="entry name" value="Zinc/RING finger domain, C3HC4 (zinc finger)"/>
    <property type="match status" value="1"/>
</dbReference>
<feature type="domain" description="RING-type" evidence="13">
    <location>
        <begin position="160"/>
        <end position="201"/>
    </location>
</feature>
<evidence type="ECO:0000256" key="10">
    <source>
        <dbReference type="ARBA" id="ARBA00022989"/>
    </source>
</evidence>
<dbReference type="PROSITE" id="PS50089">
    <property type="entry name" value="ZF_RING_2"/>
    <property type="match status" value="1"/>
</dbReference>
<keyword evidence="5" id="KW-0812">Transmembrane</keyword>
<dbReference type="InterPro" id="IPR013083">
    <property type="entry name" value="Znf_RING/FYVE/PHD"/>
</dbReference>
<dbReference type="InterPro" id="IPR001841">
    <property type="entry name" value="Znf_RING"/>
</dbReference>
<dbReference type="SMART" id="SM00184">
    <property type="entry name" value="RING"/>
    <property type="match status" value="1"/>
</dbReference>
<dbReference type="Proteomes" id="UP001168098">
    <property type="component" value="Unassembled WGS sequence"/>
</dbReference>
<proteinExistence type="predicted"/>
<evidence type="ECO:0000256" key="6">
    <source>
        <dbReference type="ARBA" id="ARBA00022723"/>
    </source>
</evidence>
<keyword evidence="9" id="KW-0862">Zinc</keyword>
<evidence type="ECO:0000256" key="12">
    <source>
        <dbReference type="PROSITE-ProRule" id="PRU00175"/>
    </source>
</evidence>
<evidence type="ECO:0000256" key="7">
    <source>
        <dbReference type="ARBA" id="ARBA00022771"/>
    </source>
</evidence>
<comment type="catalytic activity">
    <reaction evidence="1">
        <text>S-ubiquitinyl-[E2 ubiquitin-conjugating enzyme]-L-cysteine + [acceptor protein]-L-lysine = [E2 ubiquitin-conjugating enzyme]-L-cysteine + N(6)-ubiquitinyl-[acceptor protein]-L-lysine.</text>
        <dbReference type="EC" id="2.3.2.27"/>
    </reaction>
</comment>
<accession>A0AA38ZCW6</accession>
<keyword evidence="15" id="KW-1185">Reference proteome</keyword>
<dbReference type="Pfam" id="PF13639">
    <property type="entry name" value="zf-RING_2"/>
    <property type="match status" value="1"/>
</dbReference>
<comment type="caution">
    <text evidence="14">The sequence shown here is derived from an EMBL/GenBank/DDBJ whole genome shotgun (WGS) entry which is preliminary data.</text>
</comment>
<evidence type="ECO:0000256" key="9">
    <source>
        <dbReference type="ARBA" id="ARBA00022833"/>
    </source>
</evidence>
<dbReference type="GO" id="GO:0016567">
    <property type="term" value="P:protein ubiquitination"/>
    <property type="evidence" value="ECO:0007669"/>
    <property type="project" value="TreeGrafter"/>
</dbReference>
<evidence type="ECO:0000256" key="2">
    <source>
        <dbReference type="ARBA" id="ARBA00004141"/>
    </source>
</evidence>
<evidence type="ECO:0000259" key="13">
    <source>
        <dbReference type="PROSITE" id="PS50089"/>
    </source>
</evidence>
<reference evidence="14 15" key="1">
    <citation type="journal article" date="2023" name="BMC Biotechnol.">
        <title>Vitis rotundifolia cv Carlos genome sequencing.</title>
        <authorList>
            <person name="Huff M."/>
            <person name="Hulse-Kemp A."/>
            <person name="Scheffler B."/>
            <person name="Youngblood R."/>
            <person name="Simpson S."/>
            <person name="Babiker E."/>
            <person name="Staton M."/>
        </authorList>
    </citation>
    <scope>NUCLEOTIDE SEQUENCE [LARGE SCALE GENOMIC DNA]</scope>
    <source>
        <tissue evidence="14">Leaf</tissue>
    </source>
</reference>
<evidence type="ECO:0000256" key="4">
    <source>
        <dbReference type="ARBA" id="ARBA00022679"/>
    </source>
</evidence>
<keyword evidence="10" id="KW-1133">Transmembrane helix</keyword>
<evidence type="ECO:0000313" key="14">
    <source>
        <dbReference type="EMBL" id="KAJ9686069.1"/>
    </source>
</evidence>
<keyword evidence="4" id="KW-0808">Transferase</keyword>
<dbReference type="EMBL" id="JARBHA010000012">
    <property type="protein sequence ID" value="KAJ9686069.1"/>
    <property type="molecule type" value="Genomic_DNA"/>
</dbReference>
<evidence type="ECO:0000256" key="3">
    <source>
        <dbReference type="ARBA" id="ARBA00012483"/>
    </source>
</evidence>
<dbReference type="PANTHER" id="PTHR45977">
    <property type="entry name" value="TARGET OF ERK KINASE MPK-1"/>
    <property type="match status" value="1"/>
</dbReference>
<keyword evidence="6" id="KW-0479">Metal-binding</keyword>
<dbReference type="GO" id="GO:0006511">
    <property type="term" value="P:ubiquitin-dependent protein catabolic process"/>
    <property type="evidence" value="ECO:0007669"/>
    <property type="project" value="TreeGrafter"/>
</dbReference>
<dbReference type="GO" id="GO:0061630">
    <property type="term" value="F:ubiquitin protein ligase activity"/>
    <property type="evidence" value="ECO:0007669"/>
    <property type="project" value="UniProtKB-EC"/>
</dbReference>
<dbReference type="GO" id="GO:0008270">
    <property type="term" value="F:zinc ion binding"/>
    <property type="evidence" value="ECO:0007669"/>
    <property type="project" value="UniProtKB-KW"/>
</dbReference>
<evidence type="ECO:0000256" key="1">
    <source>
        <dbReference type="ARBA" id="ARBA00000900"/>
    </source>
</evidence>
<dbReference type="PANTHER" id="PTHR45977:SF13">
    <property type="entry name" value="GB|AAF27103.1"/>
    <property type="match status" value="1"/>
</dbReference>
<keyword evidence="11" id="KW-0472">Membrane</keyword>
<dbReference type="AlphaFoldDB" id="A0AA38ZCW6"/>
<dbReference type="EC" id="2.3.2.27" evidence="3"/>
<evidence type="ECO:0000313" key="15">
    <source>
        <dbReference type="Proteomes" id="UP001168098"/>
    </source>
</evidence>
<evidence type="ECO:0000256" key="11">
    <source>
        <dbReference type="ARBA" id="ARBA00023136"/>
    </source>
</evidence>